<sequence length="158" mass="17698">MKLTAILISVIVVLAVALFWGLSARSNVYLDGRCFANVSYGDSTQGNFGFKGNITFEFAKDKTGQFYLTGIVNYQNHSYILSRNVTFNYKNIIDNKYLVEVIGHGKKIRDNMPEDVSALAEKNFGLGGEYFIYLKNNNDNYITIGTPLSPMINCVIQP</sequence>
<proteinExistence type="predicted"/>
<gene>
    <name evidence="1" type="ORF">FHU10_2244</name>
</gene>
<reference evidence="1" key="1">
    <citation type="submission" date="2019-06" db="EMBL/GenBank/DDBJ databases">
        <authorList>
            <person name="Deangelis K."/>
            <person name="Huntemann M."/>
            <person name="Clum A."/>
            <person name="Pillay M."/>
            <person name="Palaniappan K."/>
            <person name="Varghese N."/>
            <person name="Mikhailova N."/>
            <person name="Stamatis D."/>
            <person name="Reddy T."/>
            <person name="Daum C."/>
            <person name="Shapiro N."/>
            <person name="Ivanova N."/>
            <person name="Kyrpides N."/>
            <person name="Woyke T."/>
        </authorList>
    </citation>
    <scope>NUCLEOTIDE SEQUENCE [LARGE SCALE GENOMIC DNA]</scope>
    <source>
        <strain evidence="1">128R</strain>
    </source>
</reference>
<organism evidence="1">
    <name type="scientific">Serratia fonticola</name>
    <dbReference type="NCBI Taxonomy" id="47917"/>
    <lineage>
        <taxon>Bacteria</taxon>
        <taxon>Pseudomonadati</taxon>
        <taxon>Pseudomonadota</taxon>
        <taxon>Gammaproteobacteria</taxon>
        <taxon>Enterobacterales</taxon>
        <taxon>Yersiniaceae</taxon>
        <taxon>Serratia</taxon>
    </lineage>
</organism>
<reference evidence="1" key="2">
    <citation type="submission" date="2019-08" db="EMBL/GenBank/DDBJ databases">
        <title>Investigation of anaerobic lignin degradation for improved lignocellulosic biofuels.</title>
        <authorList>
            <person name="Deangelis K.PhD."/>
        </authorList>
    </citation>
    <scope>NUCLEOTIDE SEQUENCE [LARGE SCALE GENOMIC DNA]</scope>
    <source>
        <strain evidence="1">128R</strain>
    </source>
</reference>
<evidence type="ECO:0000313" key="1">
    <source>
        <dbReference type="EMBL" id="TVZ69714.1"/>
    </source>
</evidence>
<dbReference type="AlphaFoldDB" id="A0A559T533"/>
<protein>
    <submittedName>
        <fullName evidence="1">FidL-like putative membrane protein</fullName>
    </submittedName>
</protein>
<dbReference type="EMBL" id="VISQ01000001">
    <property type="protein sequence ID" value="TVZ69714.1"/>
    <property type="molecule type" value="Genomic_DNA"/>
</dbReference>
<name>A0A559T533_SERFO</name>
<dbReference type="OrthoDB" id="6630985at2"/>
<comment type="caution">
    <text evidence="1">The sequence shown here is derived from an EMBL/GenBank/DDBJ whole genome shotgun (WGS) entry which is preliminary data.</text>
</comment>
<accession>A0A559T533</accession>